<feature type="domain" description="C3H1-type" evidence="6">
    <location>
        <begin position="302"/>
        <end position="330"/>
    </location>
</feature>
<sequence>MIGNNRSDALPCPPPRVMVLITWKECSAKSFGDGSDNLEGNSGVTKQPKGTLWKTKLCTKWQNTGSCAFGDDSHFAHGESAAMAYPHHIPTSRMSPPRFATNSDVIEVRPQFPMINNRSEQHSGFEQHSLKRARMTGNNHSNALPCPPPRMMHSPPQSNKGTGHIFYKTRTCTRFMFGNCRNGDNCNFAHGEEELRQLPPNWQDYVGPRNEEQVQVGNWDDDKKIIHKMKLCKKFYNGEQCPYGEKCSFLHEDPAKFRADSWKSRECSAINIGTIGYPKSFGDGSDNLEGDSGVTKQPKGTYWKTKLCTKWQNTRSFPFGDDCHFAHGEAGNTNKLAFPRKQELIDLILLL</sequence>
<feature type="zinc finger region" description="C3H1-type" evidence="5">
    <location>
        <begin position="166"/>
        <end position="193"/>
    </location>
</feature>
<dbReference type="Proteomes" id="UP000242715">
    <property type="component" value="Unassembled WGS sequence"/>
</dbReference>
<protein>
    <recommendedName>
        <fullName evidence="6">C3H1-type domain-containing protein</fullName>
    </recommendedName>
</protein>
<feature type="domain" description="C3H1-type" evidence="6">
    <location>
        <begin position="166"/>
        <end position="193"/>
    </location>
</feature>
<dbReference type="SMART" id="SM00356">
    <property type="entry name" value="ZnF_C3H1"/>
    <property type="match status" value="4"/>
</dbReference>
<evidence type="ECO:0000256" key="4">
    <source>
        <dbReference type="ARBA" id="ARBA00022833"/>
    </source>
</evidence>
<name>A0A2Z6NH34_TRISU</name>
<evidence type="ECO:0000256" key="2">
    <source>
        <dbReference type="ARBA" id="ARBA00022737"/>
    </source>
</evidence>
<feature type="zinc finger region" description="C3H1-type" evidence="5">
    <location>
        <begin position="52"/>
        <end position="80"/>
    </location>
</feature>
<dbReference type="Gene3D" id="4.10.1000.10">
    <property type="entry name" value="Zinc finger, CCCH-type"/>
    <property type="match status" value="4"/>
</dbReference>
<evidence type="ECO:0000259" key="6">
    <source>
        <dbReference type="PROSITE" id="PS50103"/>
    </source>
</evidence>
<dbReference type="InterPro" id="IPR045877">
    <property type="entry name" value="ZFP36-like"/>
</dbReference>
<dbReference type="GO" id="GO:0008270">
    <property type="term" value="F:zinc ion binding"/>
    <property type="evidence" value="ECO:0007669"/>
    <property type="project" value="UniProtKB-KW"/>
</dbReference>
<feature type="zinc finger region" description="C3H1-type" evidence="5">
    <location>
        <begin position="226"/>
        <end position="254"/>
    </location>
</feature>
<dbReference type="GO" id="GO:0003729">
    <property type="term" value="F:mRNA binding"/>
    <property type="evidence" value="ECO:0007669"/>
    <property type="project" value="InterPro"/>
</dbReference>
<evidence type="ECO:0000313" key="7">
    <source>
        <dbReference type="EMBL" id="GAU43081.1"/>
    </source>
</evidence>
<evidence type="ECO:0000256" key="1">
    <source>
        <dbReference type="ARBA" id="ARBA00022723"/>
    </source>
</evidence>
<dbReference type="PANTHER" id="PTHR12547">
    <property type="entry name" value="CCCH ZINC FINGER/TIS11-RELATED"/>
    <property type="match status" value="1"/>
</dbReference>
<keyword evidence="8" id="KW-1185">Reference proteome</keyword>
<dbReference type="SUPFAM" id="SSF90229">
    <property type="entry name" value="CCCH zinc finger"/>
    <property type="match status" value="4"/>
</dbReference>
<reference evidence="8" key="1">
    <citation type="journal article" date="2017" name="Front. Plant Sci.">
        <title>Climate Clever Clovers: New Paradigm to Reduce the Environmental Footprint of Ruminants by Breeding Low Methanogenic Forages Utilizing Haplotype Variation.</title>
        <authorList>
            <person name="Kaur P."/>
            <person name="Appels R."/>
            <person name="Bayer P.E."/>
            <person name="Keeble-Gagnere G."/>
            <person name="Wang J."/>
            <person name="Hirakawa H."/>
            <person name="Shirasawa K."/>
            <person name="Vercoe P."/>
            <person name="Stefanova K."/>
            <person name="Durmic Z."/>
            <person name="Nichols P."/>
            <person name="Revell C."/>
            <person name="Isobe S.N."/>
            <person name="Edwards D."/>
            <person name="Erskine W."/>
        </authorList>
    </citation>
    <scope>NUCLEOTIDE SEQUENCE [LARGE SCALE GENOMIC DNA]</scope>
    <source>
        <strain evidence="8">cv. Daliak</strain>
    </source>
</reference>
<keyword evidence="2" id="KW-0677">Repeat</keyword>
<dbReference type="GO" id="GO:0010468">
    <property type="term" value="P:regulation of gene expression"/>
    <property type="evidence" value="ECO:0007669"/>
    <property type="project" value="UniProtKB-ARBA"/>
</dbReference>
<feature type="domain" description="C3H1-type" evidence="6">
    <location>
        <begin position="226"/>
        <end position="254"/>
    </location>
</feature>
<keyword evidence="4 5" id="KW-0862">Zinc</keyword>
<feature type="zinc finger region" description="C3H1-type" evidence="5">
    <location>
        <begin position="302"/>
        <end position="330"/>
    </location>
</feature>
<feature type="domain" description="C3H1-type" evidence="6">
    <location>
        <begin position="52"/>
        <end position="80"/>
    </location>
</feature>
<keyword evidence="3 5" id="KW-0863">Zinc-finger</keyword>
<dbReference type="Pfam" id="PF00642">
    <property type="entry name" value="zf-CCCH"/>
    <property type="match status" value="3"/>
</dbReference>
<dbReference type="PANTHER" id="PTHR12547:SF121">
    <property type="entry name" value="ZINC FINGER CCCH DOMAIN-CONTAINING PROTEIN 39"/>
    <property type="match status" value="1"/>
</dbReference>
<dbReference type="EMBL" id="DF973956">
    <property type="protein sequence ID" value="GAU43081.1"/>
    <property type="molecule type" value="Genomic_DNA"/>
</dbReference>
<dbReference type="AlphaFoldDB" id="A0A2Z6NH34"/>
<dbReference type="GO" id="GO:0051252">
    <property type="term" value="P:regulation of RNA metabolic process"/>
    <property type="evidence" value="ECO:0007669"/>
    <property type="project" value="UniProtKB-ARBA"/>
</dbReference>
<gene>
    <name evidence="7" type="ORF">TSUD_194350</name>
</gene>
<evidence type="ECO:0000313" key="8">
    <source>
        <dbReference type="Proteomes" id="UP000242715"/>
    </source>
</evidence>
<dbReference type="FunFam" id="4.10.1000.10:FF:000003">
    <property type="entry name" value="Zinc finger CCCH domain-containing protein"/>
    <property type="match status" value="1"/>
</dbReference>
<proteinExistence type="predicted"/>
<organism evidence="7 8">
    <name type="scientific">Trifolium subterraneum</name>
    <name type="common">Subterranean clover</name>
    <dbReference type="NCBI Taxonomy" id="3900"/>
    <lineage>
        <taxon>Eukaryota</taxon>
        <taxon>Viridiplantae</taxon>
        <taxon>Streptophyta</taxon>
        <taxon>Embryophyta</taxon>
        <taxon>Tracheophyta</taxon>
        <taxon>Spermatophyta</taxon>
        <taxon>Magnoliopsida</taxon>
        <taxon>eudicotyledons</taxon>
        <taxon>Gunneridae</taxon>
        <taxon>Pentapetalae</taxon>
        <taxon>rosids</taxon>
        <taxon>fabids</taxon>
        <taxon>Fabales</taxon>
        <taxon>Fabaceae</taxon>
        <taxon>Papilionoideae</taxon>
        <taxon>50 kb inversion clade</taxon>
        <taxon>NPAAA clade</taxon>
        <taxon>Hologalegina</taxon>
        <taxon>IRL clade</taxon>
        <taxon>Trifolieae</taxon>
        <taxon>Trifolium</taxon>
    </lineage>
</organism>
<dbReference type="PROSITE" id="PS50103">
    <property type="entry name" value="ZF_C3H1"/>
    <property type="match status" value="4"/>
</dbReference>
<dbReference type="Pfam" id="PF18044">
    <property type="entry name" value="zf-CCCH_4"/>
    <property type="match status" value="1"/>
</dbReference>
<evidence type="ECO:0000256" key="3">
    <source>
        <dbReference type="ARBA" id="ARBA00022771"/>
    </source>
</evidence>
<accession>A0A2Z6NH34</accession>
<dbReference type="InterPro" id="IPR041367">
    <property type="entry name" value="Znf-CCCH_4"/>
</dbReference>
<dbReference type="FunFam" id="4.10.1000.10:FF:000037">
    <property type="entry name" value="Zinc finger CCCH domain-containing protein 39"/>
    <property type="match status" value="1"/>
</dbReference>
<dbReference type="InterPro" id="IPR000571">
    <property type="entry name" value="Znf_CCCH"/>
</dbReference>
<evidence type="ECO:0000256" key="5">
    <source>
        <dbReference type="PROSITE-ProRule" id="PRU00723"/>
    </source>
</evidence>
<dbReference type="OrthoDB" id="410307at2759"/>
<keyword evidence="1 5" id="KW-0479">Metal-binding</keyword>
<dbReference type="InterPro" id="IPR036855">
    <property type="entry name" value="Znf_CCCH_sf"/>
</dbReference>